<gene>
    <name evidence="3" type="ORF">ACFMB1_06975</name>
</gene>
<protein>
    <submittedName>
        <fullName evidence="3">DUF1206 domain-containing protein</fullName>
    </submittedName>
</protein>
<proteinExistence type="predicted"/>
<dbReference type="InterPro" id="IPR009597">
    <property type="entry name" value="DUF1206"/>
</dbReference>
<feature type="transmembrane region" description="Helical" evidence="1">
    <location>
        <begin position="181"/>
        <end position="208"/>
    </location>
</feature>
<feature type="transmembrane region" description="Helical" evidence="1">
    <location>
        <begin position="21"/>
        <end position="36"/>
    </location>
</feature>
<keyword evidence="1" id="KW-0472">Membrane</keyword>
<feature type="domain" description="DUF1206" evidence="2">
    <location>
        <begin position="100"/>
        <end position="162"/>
    </location>
</feature>
<accession>A0ABW1KT42</accession>
<dbReference type="RefSeq" id="WP_379879394.1">
    <property type="nucleotide sequence ID" value="NZ_JBHPON010000001.1"/>
</dbReference>
<keyword evidence="1" id="KW-0812">Transmembrane</keyword>
<feature type="transmembrane region" description="Helical" evidence="1">
    <location>
        <begin position="140"/>
        <end position="161"/>
    </location>
</feature>
<feature type="transmembrane region" description="Helical" evidence="1">
    <location>
        <begin position="234"/>
        <end position="255"/>
    </location>
</feature>
<keyword evidence="4" id="KW-1185">Reference proteome</keyword>
<reference evidence="3 4" key="1">
    <citation type="submission" date="2024-09" db="EMBL/GenBank/DDBJ databases">
        <authorList>
            <person name="Zhang Z.-H."/>
        </authorList>
    </citation>
    <scope>NUCLEOTIDE SEQUENCE [LARGE SCALE GENOMIC DNA]</scope>
    <source>
        <strain evidence="3 4">HHTR114</strain>
    </source>
</reference>
<feature type="transmembrane region" description="Helical" evidence="1">
    <location>
        <begin position="56"/>
        <end position="74"/>
    </location>
</feature>
<evidence type="ECO:0000259" key="2">
    <source>
        <dbReference type="Pfam" id="PF06724"/>
    </source>
</evidence>
<sequence>MHENKNAMLEGAMRAGYGARGFVYLTIGMLAVFAAVNGGEAEGSTGALNYLSRQPFGVVLVGGVALGFFAFALWRFTDAALDLENEGDHARGAGSRMTKVFSGAAHLFLGATAVTIMIRGFKAEENSAANWSAAVMGAPFGRWAVALAGLIAIGVGLYFFFKSGARTYRDDLRETDVTRWLAPLVRFGLAAHGMVLLIIGGMVTYAGWTTNPDRAVGLGEALALLETQPFGRTLLGLAGAGMVAFALYCFVLAVYRVPLTITRSDLPEPVS</sequence>
<organism evidence="3 4">
    <name type="scientific">Hyphococcus aureus</name>
    <dbReference type="NCBI Taxonomy" id="2666033"/>
    <lineage>
        <taxon>Bacteria</taxon>
        <taxon>Pseudomonadati</taxon>
        <taxon>Pseudomonadota</taxon>
        <taxon>Alphaproteobacteria</taxon>
        <taxon>Parvularculales</taxon>
        <taxon>Parvularculaceae</taxon>
        <taxon>Hyphococcus</taxon>
    </lineage>
</organism>
<evidence type="ECO:0000313" key="4">
    <source>
        <dbReference type="Proteomes" id="UP001596116"/>
    </source>
</evidence>
<dbReference type="EMBL" id="JBHPON010000001">
    <property type="protein sequence ID" value="MFC6035281.1"/>
    <property type="molecule type" value="Genomic_DNA"/>
</dbReference>
<dbReference type="Proteomes" id="UP001596116">
    <property type="component" value="Unassembled WGS sequence"/>
</dbReference>
<feature type="domain" description="DUF1206" evidence="2">
    <location>
        <begin position="15"/>
        <end position="80"/>
    </location>
</feature>
<feature type="domain" description="DUF1206" evidence="2">
    <location>
        <begin position="187"/>
        <end position="256"/>
    </location>
</feature>
<keyword evidence="1" id="KW-1133">Transmembrane helix</keyword>
<feature type="transmembrane region" description="Helical" evidence="1">
    <location>
        <begin position="100"/>
        <end position="120"/>
    </location>
</feature>
<name>A0ABW1KT42_9PROT</name>
<evidence type="ECO:0000256" key="1">
    <source>
        <dbReference type="SAM" id="Phobius"/>
    </source>
</evidence>
<dbReference type="Pfam" id="PF06724">
    <property type="entry name" value="DUF1206"/>
    <property type="match status" value="3"/>
</dbReference>
<comment type="caution">
    <text evidence="3">The sequence shown here is derived from an EMBL/GenBank/DDBJ whole genome shotgun (WGS) entry which is preliminary data.</text>
</comment>
<evidence type="ECO:0000313" key="3">
    <source>
        <dbReference type="EMBL" id="MFC6035281.1"/>
    </source>
</evidence>